<dbReference type="Gene3D" id="1.10.1070.20">
    <property type="match status" value="1"/>
</dbReference>
<name>A0A1G2LQF4_9BACT</name>
<dbReference type="InterPro" id="IPR000403">
    <property type="entry name" value="PI3/4_kinase_cat_dom"/>
</dbReference>
<protein>
    <recommendedName>
        <fullName evidence="1">PI3K/PI4K catalytic domain-containing protein</fullName>
    </recommendedName>
</protein>
<comment type="caution">
    <text evidence="2">The sequence shown here is derived from an EMBL/GenBank/DDBJ whole genome shotgun (WGS) entry which is preliminary data.</text>
</comment>
<sequence length="265" mass="30524">MKFFGKEKIDAETAGFPKDPALVRAKEYSRKTPEENILESREKTKEKTMFGGSNEVVFIELKDDGSGIFKPADGEQRYLRDEIPHGSYYLRERAAYLINRFLNFDLVPPTIIREIEGRVGSLQQFVTDAKEGYELPEIWREDKYRNDLIKMLIFDYIIWNTDRHSGNFLVKDGKILAIDNGLSFGRDDFVSVKQCAGYEIPSAILENLKNFLGWGEGKAILKDLLLELLESEEVEACFRRLEYISKLLEGGRIPSNIEDFKFNPA</sequence>
<reference evidence="2 3" key="1">
    <citation type="journal article" date="2016" name="Nat. Commun.">
        <title>Thousands of microbial genomes shed light on interconnected biogeochemical processes in an aquifer system.</title>
        <authorList>
            <person name="Anantharaman K."/>
            <person name="Brown C.T."/>
            <person name="Hug L.A."/>
            <person name="Sharon I."/>
            <person name="Castelle C.J."/>
            <person name="Probst A.J."/>
            <person name="Thomas B.C."/>
            <person name="Singh A."/>
            <person name="Wilkins M.J."/>
            <person name="Karaoz U."/>
            <person name="Brodie E.L."/>
            <person name="Williams K.H."/>
            <person name="Hubbard S.S."/>
            <person name="Banfield J.F."/>
        </authorList>
    </citation>
    <scope>NUCLEOTIDE SEQUENCE [LARGE SCALE GENOMIC DNA]</scope>
</reference>
<evidence type="ECO:0000313" key="3">
    <source>
        <dbReference type="Proteomes" id="UP000177171"/>
    </source>
</evidence>
<gene>
    <name evidence="2" type="ORF">A3G49_04770</name>
</gene>
<accession>A0A1G2LQF4</accession>
<dbReference type="AlphaFoldDB" id="A0A1G2LQF4"/>
<dbReference type="Proteomes" id="UP000177171">
    <property type="component" value="Unassembled WGS sequence"/>
</dbReference>
<evidence type="ECO:0000259" key="1">
    <source>
        <dbReference type="Pfam" id="PF00454"/>
    </source>
</evidence>
<proteinExistence type="predicted"/>
<feature type="domain" description="PI3K/PI4K catalytic" evidence="1">
    <location>
        <begin position="119"/>
        <end position="187"/>
    </location>
</feature>
<evidence type="ECO:0000313" key="2">
    <source>
        <dbReference type="EMBL" id="OHA13021.1"/>
    </source>
</evidence>
<dbReference type="EMBL" id="MHQY01000035">
    <property type="protein sequence ID" value="OHA13021.1"/>
    <property type="molecule type" value="Genomic_DNA"/>
</dbReference>
<organism evidence="2 3">
    <name type="scientific">Candidatus Sungbacteria bacterium RIFCSPLOWO2_12_FULL_41_11</name>
    <dbReference type="NCBI Taxonomy" id="1802286"/>
    <lineage>
        <taxon>Bacteria</taxon>
        <taxon>Candidatus Sungiibacteriota</taxon>
    </lineage>
</organism>
<dbReference type="Pfam" id="PF00454">
    <property type="entry name" value="PI3_PI4_kinase"/>
    <property type="match status" value="1"/>
</dbReference>